<protein>
    <recommendedName>
        <fullName evidence="5">Transmembrane protein</fullName>
    </recommendedName>
</protein>
<feature type="transmembrane region" description="Helical" evidence="2">
    <location>
        <begin position="196"/>
        <end position="217"/>
    </location>
</feature>
<evidence type="ECO:0000256" key="2">
    <source>
        <dbReference type="SAM" id="Phobius"/>
    </source>
</evidence>
<dbReference type="GeneID" id="39990258"/>
<feature type="compositionally biased region" description="Low complexity" evidence="1">
    <location>
        <begin position="316"/>
        <end position="326"/>
    </location>
</feature>
<feature type="region of interest" description="Disordered" evidence="1">
    <location>
        <begin position="316"/>
        <end position="335"/>
    </location>
</feature>
<feature type="region of interest" description="Disordered" evidence="1">
    <location>
        <begin position="372"/>
        <end position="418"/>
    </location>
</feature>
<name>A0A1X0NHW5_9TRYP</name>
<keyword evidence="2" id="KW-1133">Transmembrane helix</keyword>
<feature type="transmembrane region" description="Helical" evidence="2">
    <location>
        <begin position="146"/>
        <end position="165"/>
    </location>
</feature>
<feature type="transmembrane region" description="Helical" evidence="2">
    <location>
        <begin position="21"/>
        <end position="42"/>
    </location>
</feature>
<dbReference type="EMBL" id="NBCO01000048">
    <property type="protein sequence ID" value="ORC84181.1"/>
    <property type="molecule type" value="Genomic_DNA"/>
</dbReference>
<dbReference type="PROSITE" id="PS51257">
    <property type="entry name" value="PROKAR_LIPOPROTEIN"/>
    <property type="match status" value="1"/>
</dbReference>
<dbReference type="OrthoDB" id="273279at2759"/>
<comment type="caution">
    <text evidence="3">The sequence shown here is derived from an EMBL/GenBank/DDBJ whole genome shotgun (WGS) entry which is preliminary data.</text>
</comment>
<gene>
    <name evidence="3" type="ORF">TM35_000481420</name>
</gene>
<evidence type="ECO:0000256" key="1">
    <source>
        <dbReference type="SAM" id="MobiDB-lite"/>
    </source>
</evidence>
<sequence>MHIYGRDQQAFRLRRSYGERFLLHCFTFVSCVQVACFLLAIIRTSNAAGNSMDNNFFFSTSLKLKPFYLDEACGIRITYSRTFFSGVTFLLDPSNVTYIVSRCATNIRLLFTCVALHLVVCVINRTSVWAGVRDVRYHFVVLRKDLFTMWELFLMVVSFVLLWTVNSENRILVLYLRSCGYSSAGTFSQILPYTELYVSLFISLAIWVLNAIAGIFMKCKKNPRDKLLKEEIAQRELLNQMNEFNIENGVHHNREHHLTSTMGYHEGGEPVLASAATHEMPTLETQLPPRGSVAAATARTSQSVLPAAVAAAAAAPSSFSFGPSVSRPQTPTTVGLDPRGFPHVDSAADLAANVSWRSRDLTDRVASTSAVIPVVPTGTGTGTGTGSSSRFQPPPPPPSANARRSGQHDGATEDTVEL</sequence>
<keyword evidence="4" id="KW-1185">Reference proteome</keyword>
<dbReference type="VEuPathDB" id="TriTrypDB:TM35_000481420"/>
<accession>A0A1X0NHW5</accession>
<proteinExistence type="predicted"/>
<evidence type="ECO:0008006" key="5">
    <source>
        <dbReference type="Google" id="ProtNLM"/>
    </source>
</evidence>
<keyword evidence="2" id="KW-0472">Membrane</keyword>
<dbReference type="RefSeq" id="XP_028878247.1">
    <property type="nucleotide sequence ID" value="XM_029030478.1"/>
</dbReference>
<feature type="transmembrane region" description="Helical" evidence="2">
    <location>
        <begin position="107"/>
        <end position="125"/>
    </location>
</feature>
<organism evidence="3 4">
    <name type="scientific">Trypanosoma theileri</name>
    <dbReference type="NCBI Taxonomy" id="67003"/>
    <lineage>
        <taxon>Eukaryota</taxon>
        <taxon>Discoba</taxon>
        <taxon>Euglenozoa</taxon>
        <taxon>Kinetoplastea</taxon>
        <taxon>Metakinetoplastina</taxon>
        <taxon>Trypanosomatida</taxon>
        <taxon>Trypanosomatidae</taxon>
        <taxon>Trypanosoma</taxon>
    </lineage>
</organism>
<dbReference type="Proteomes" id="UP000192257">
    <property type="component" value="Unassembled WGS sequence"/>
</dbReference>
<keyword evidence="2" id="KW-0812">Transmembrane</keyword>
<evidence type="ECO:0000313" key="3">
    <source>
        <dbReference type="EMBL" id="ORC84181.1"/>
    </source>
</evidence>
<reference evidence="3 4" key="1">
    <citation type="submission" date="2017-03" db="EMBL/GenBank/DDBJ databases">
        <title>An alternative strategy for trypanosome survival in the mammalian bloodstream revealed through genome and transcriptome analysis of the ubiquitous bovine parasite Trypanosoma (Megatrypanum) theileri.</title>
        <authorList>
            <person name="Kelly S."/>
            <person name="Ivens A."/>
            <person name="Mott A."/>
            <person name="O'Neill E."/>
            <person name="Emms D."/>
            <person name="Macleod O."/>
            <person name="Voorheis P."/>
            <person name="Matthews J."/>
            <person name="Matthews K."/>
            <person name="Carrington M."/>
        </authorList>
    </citation>
    <scope>NUCLEOTIDE SEQUENCE [LARGE SCALE GENOMIC DNA]</scope>
    <source>
        <strain evidence="3">Edinburgh</strain>
    </source>
</reference>
<dbReference type="AlphaFoldDB" id="A0A1X0NHW5"/>
<evidence type="ECO:0000313" key="4">
    <source>
        <dbReference type="Proteomes" id="UP000192257"/>
    </source>
</evidence>